<comment type="domain">
    <text evidence="11">The middle region has homology to RecA with ATPase motifs including the RadA KNRFG motif, while the C-terminus is homologous to Lon protease.</text>
</comment>
<dbReference type="SUPFAM" id="SSF54211">
    <property type="entry name" value="Ribosomal protein S5 domain 2-like"/>
    <property type="match status" value="1"/>
</dbReference>
<comment type="function">
    <text evidence="13">DNA-dependent ATPase involved in processing of recombination intermediates, plays a role in repairing DNA breaks. Stimulates the branch migration of RecA-mediated strand transfer reactions, allowing the 3' invading strand to extend heteroduplex DNA faster. Binds ssDNA in the presence of ADP but not other nucleotides, has ATPase activity that is stimulated by ssDNA and various branched DNA structures, but inhibited by SSB. Does not have RecA's homology-searching function.</text>
</comment>
<feature type="domain" description="RecA family profile 1" evidence="14">
    <location>
        <begin position="65"/>
        <end position="213"/>
    </location>
</feature>
<dbReference type="GO" id="GO:0005829">
    <property type="term" value="C:cytosol"/>
    <property type="evidence" value="ECO:0007669"/>
    <property type="project" value="TreeGrafter"/>
</dbReference>
<reference evidence="16" key="1">
    <citation type="submission" date="2017-09" db="EMBL/GenBank/DDBJ databases">
        <title>Depth-based differentiation of microbial function through sediment-hosted aquifers and enrichment of novel symbionts in the deep terrestrial subsurface.</title>
        <authorList>
            <person name="Probst A.J."/>
            <person name="Ladd B."/>
            <person name="Jarett J.K."/>
            <person name="Geller-Mcgrath D.E."/>
            <person name="Sieber C.M.K."/>
            <person name="Emerson J.B."/>
            <person name="Anantharaman K."/>
            <person name="Thomas B.C."/>
            <person name="Malmstrom R."/>
            <person name="Stieglmeier M."/>
            <person name="Klingl A."/>
            <person name="Woyke T."/>
            <person name="Ryan C.M."/>
            <person name="Banfield J.F."/>
        </authorList>
    </citation>
    <scope>NUCLEOTIDE SEQUENCE [LARGE SCALE GENOMIC DNA]</scope>
</reference>
<dbReference type="EMBL" id="PFMR01000294">
    <property type="protein sequence ID" value="PIZ14901.1"/>
    <property type="molecule type" value="Genomic_DNA"/>
</dbReference>
<dbReference type="AlphaFoldDB" id="A0A2M7S5U2"/>
<dbReference type="InterPro" id="IPR014721">
    <property type="entry name" value="Ribsml_uS5_D2-typ_fold_subgr"/>
</dbReference>
<dbReference type="Proteomes" id="UP000229307">
    <property type="component" value="Unassembled WGS sequence"/>
</dbReference>
<evidence type="ECO:0000313" key="16">
    <source>
        <dbReference type="Proteomes" id="UP000229307"/>
    </source>
</evidence>
<evidence type="ECO:0000259" key="14">
    <source>
        <dbReference type="PROSITE" id="PS50162"/>
    </source>
</evidence>
<comment type="similarity">
    <text evidence="11 13">Belongs to the RecA family. RadA subfamily.</text>
</comment>
<keyword evidence="10 11" id="KW-0234">DNA repair</keyword>
<keyword evidence="7 11" id="KW-0067">ATP-binding</keyword>
<dbReference type="Gene3D" id="3.40.50.300">
    <property type="entry name" value="P-loop containing nucleotide triphosphate hydrolases"/>
    <property type="match status" value="1"/>
</dbReference>
<dbReference type="Pfam" id="PF13541">
    <property type="entry name" value="ChlI"/>
    <property type="match status" value="1"/>
</dbReference>
<dbReference type="PRINTS" id="PR01874">
    <property type="entry name" value="DNAREPAIRADA"/>
</dbReference>
<evidence type="ECO:0000256" key="10">
    <source>
        <dbReference type="ARBA" id="ARBA00023204"/>
    </source>
</evidence>
<name>A0A2M7S5U2_9BACT</name>
<proteinExistence type="inferred from homology"/>
<dbReference type="PANTHER" id="PTHR32472">
    <property type="entry name" value="DNA REPAIR PROTEIN RADA"/>
    <property type="match status" value="1"/>
</dbReference>
<evidence type="ECO:0000256" key="8">
    <source>
        <dbReference type="ARBA" id="ARBA00023016"/>
    </source>
</evidence>
<keyword evidence="6 13" id="KW-0862">Zinc</keyword>
<evidence type="ECO:0000256" key="9">
    <source>
        <dbReference type="ARBA" id="ARBA00023125"/>
    </source>
</evidence>
<evidence type="ECO:0000256" key="11">
    <source>
        <dbReference type="HAMAP-Rule" id="MF_01498"/>
    </source>
</evidence>
<gene>
    <name evidence="11" type="primary">radA</name>
    <name evidence="15" type="ORF">COY52_10770</name>
</gene>
<dbReference type="InterPro" id="IPR003593">
    <property type="entry name" value="AAA+_ATPase"/>
</dbReference>
<organism evidence="15 16">
    <name type="scientific">Candidatus Desantisbacteria bacterium CG_4_10_14_0_8_um_filter_48_22</name>
    <dbReference type="NCBI Taxonomy" id="1974543"/>
    <lineage>
        <taxon>Bacteria</taxon>
        <taxon>Candidatus Desantisiibacteriota</taxon>
    </lineage>
</organism>
<keyword evidence="8 11" id="KW-0346">Stress response</keyword>
<dbReference type="GO" id="GO:0003684">
    <property type="term" value="F:damaged DNA binding"/>
    <property type="evidence" value="ECO:0007669"/>
    <property type="project" value="InterPro"/>
</dbReference>
<dbReference type="GO" id="GO:0140664">
    <property type="term" value="F:ATP-dependent DNA damage sensor activity"/>
    <property type="evidence" value="ECO:0007669"/>
    <property type="project" value="InterPro"/>
</dbReference>
<comment type="caution">
    <text evidence="15">The sequence shown here is derived from an EMBL/GenBank/DDBJ whole genome shotgun (WGS) entry which is preliminary data.</text>
</comment>
<dbReference type="HAMAP" id="MF_01498">
    <property type="entry name" value="RadA_bact"/>
    <property type="match status" value="1"/>
</dbReference>
<dbReference type="GO" id="GO:0000725">
    <property type="term" value="P:recombinational repair"/>
    <property type="evidence" value="ECO:0007669"/>
    <property type="project" value="UniProtKB-UniRule"/>
</dbReference>
<dbReference type="SMART" id="SM00382">
    <property type="entry name" value="AAA"/>
    <property type="match status" value="1"/>
</dbReference>
<comment type="function">
    <text evidence="11">Plays a role in repairing double-strand DNA breaks, probably involving stabilizing or processing branched DNA or blocked replication forks.</text>
</comment>
<evidence type="ECO:0000256" key="6">
    <source>
        <dbReference type="ARBA" id="ARBA00022833"/>
    </source>
</evidence>
<evidence type="ECO:0000256" key="1">
    <source>
        <dbReference type="ARBA" id="ARBA00022723"/>
    </source>
</evidence>
<evidence type="ECO:0000256" key="2">
    <source>
        <dbReference type="ARBA" id="ARBA00022741"/>
    </source>
</evidence>
<keyword evidence="4 13" id="KW-0863">Zinc-finger</keyword>
<dbReference type="PANTHER" id="PTHR32472:SF10">
    <property type="entry name" value="DNA REPAIR PROTEIN RADA-LIKE PROTEIN"/>
    <property type="match status" value="1"/>
</dbReference>
<sequence>MKSKIKDKTKFFCQECGYESLRWIGKCPGCGKWNTFVEEPVSSTGEVFISSSEKPKQLSEIEMGTEPRFSTDIAELDRVLGGGLVAGSVVLIGGEPGIGKSTMLAQISNNIGHKRLVLYVSAEESPGQIKMRTERLGLGSKNFYVVSETNLDVILEHAQKLNPAVLVVDSIQTVYRPSIISSPGSVGQVKECTAQLTRFAKTKGTVVFIVGHITKDGSIAGPRILEHIVDTVLYFEGDEHHFFRVLRTTKNRFGSTNEIGVFEMRQNGLAQVDNPSEVFLNERQGNSPGSVVVAAQEGDRPILVEIQALVTGSSYGIPQRRATGVDYNRVSLLMAVLEKRMGMQVGGCDVFVNVAGGIKIDEPAADLGILAAIASSFKDLAVSPKTVVIGEVGLSGEVRAVSFIERRIKEAQKLGFGKCVVPKGNVKEIPAAGGIEIIGVSGIRDAVNECLAK</sequence>
<dbReference type="InterPro" id="IPR020568">
    <property type="entry name" value="Ribosomal_Su5_D2-typ_SF"/>
</dbReference>
<keyword evidence="1 11" id="KW-0479">Metal-binding</keyword>
<dbReference type="Gene3D" id="3.30.230.10">
    <property type="match status" value="1"/>
</dbReference>
<evidence type="ECO:0000256" key="5">
    <source>
        <dbReference type="ARBA" id="ARBA00022801"/>
    </source>
</evidence>
<dbReference type="Pfam" id="PF13481">
    <property type="entry name" value="AAA_25"/>
    <property type="match status" value="1"/>
</dbReference>
<dbReference type="PROSITE" id="PS50162">
    <property type="entry name" value="RECA_2"/>
    <property type="match status" value="1"/>
</dbReference>
<dbReference type="InterPro" id="IPR027417">
    <property type="entry name" value="P-loop_NTPase"/>
</dbReference>
<evidence type="ECO:0000256" key="12">
    <source>
        <dbReference type="NCBIfam" id="TIGR00416"/>
    </source>
</evidence>
<feature type="region of interest" description="Lon-protease-like" evidence="11">
    <location>
        <begin position="349"/>
        <end position="453"/>
    </location>
</feature>
<evidence type="ECO:0000256" key="4">
    <source>
        <dbReference type="ARBA" id="ARBA00022771"/>
    </source>
</evidence>
<feature type="short sequence motif" description="RadA KNRFG motif" evidence="11">
    <location>
        <begin position="250"/>
        <end position="254"/>
    </location>
</feature>
<dbReference type="InterPro" id="IPR020588">
    <property type="entry name" value="RecA_ATP-bd"/>
</dbReference>
<evidence type="ECO:0000313" key="15">
    <source>
        <dbReference type="EMBL" id="PIZ14901.1"/>
    </source>
</evidence>
<dbReference type="InterPro" id="IPR041166">
    <property type="entry name" value="Rubredoxin_2"/>
</dbReference>
<dbReference type="CDD" id="cd01121">
    <property type="entry name" value="RadA_SMS_N"/>
    <property type="match status" value="1"/>
</dbReference>
<dbReference type="NCBIfam" id="TIGR00416">
    <property type="entry name" value="sms"/>
    <property type="match status" value="1"/>
</dbReference>
<keyword evidence="3 11" id="KW-0227">DNA damage</keyword>
<keyword evidence="9 11" id="KW-0238">DNA-binding</keyword>
<dbReference type="GO" id="GO:0008270">
    <property type="term" value="F:zinc ion binding"/>
    <property type="evidence" value="ECO:0007669"/>
    <property type="project" value="UniProtKB-KW"/>
</dbReference>
<accession>A0A2M7S5U2</accession>
<dbReference type="FunFam" id="3.40.50.300:FF:000050">
    <property type="entry name" value="DNA repair protein RadA"/>
    <property type="match status" value="1"/>
</dbReference>
<dbReference type="GO" id="GO:0005524">
    <property type="term" value="F:ATP binding"/>
    <property type="evidence" value="ECO:0007669"/>
    <property type="project" value="UniProtKB-UniRule"/>
</dbReference>
<dbReference type="GO" id="GO:0016787">
    <property type="term" value="F:hydrolase activity"/>
    <property type="evidence" value="ECO:0007669"/>
    <property type="project" value="UniProtKB-KW"/>
</dbReference>
<dbReference type="InterPro" id="IPR004504">
    <property type="entry name" value="DNA_repair_RadA"/>
</dbReference>
<evidence type="ECO:0000256" key="13">
    <source>
        <dbReference type="RuleBase" id="RU003555"/>
    </source>
</evidence>
<protein>
    <recommendedName>
        <fullName evidence="11 12">DNA repair protein RadA</fullName>
    </recommendedName>
</protein>
<feature type="binding site" evidence="11">
    <location>
        <begin position="94"/>
        <end position="101"/>
    </location>
    <ligand>
        <name>ATP</name>
        <dbReference type="ChEBI" id="CHEBI:30616"/>
    </ligand>
</feature>
<evidence type="ECO:0000256" key="3">
    <source>
        <dbReference type="ARBA" id="ARBA00022763"/>
    </source>
</evidence>
<dbReference type="Pfam" id="PF18073">
    <property type="entry name" value="Zn_ribbon_LapB"/>
    <property type="match status" value="1"/>
</dbReference>
<evidence type="ECO:0000256" key="7">
    <source>
        <dbReference type="ARBA" id="ARBA00022840"/>
    </source>
</evidence>
<dbReference type="SUPFAM" id="SSF52540">
    <property type="entry name" value="P-loop containing nucleoside triphosphate hydrolases"/>
    <property type="match status" value="1"/>
</dbReference>
<keyword evidence="5" id="KW-0378">Hydrolase</keyword>
<keyword evidence="2 11" id="KW-0547">Nucleotide-binding</keyword>